<accession>A0A8J8MEL0</accession>
<dbReference type="EMBL" id="CP058561">
    <property type="protein sequence ID" value="QUH31205.1"/>
    <property type="molecule type" value="Genomic_DNA"/>
</dbReference>
<gene>
    <name evidence="9 12" type="primary">trpD</name>
    <name evidence="12" type="ORF">HYG85_20665</name>
</gene>
<evidence type="ECO:0000313" key="12">
    <source>
        <dbReference type="EMBL" id="QUH31205.1"/>
    </source>
</evidence>
<comment type="catalytic activity">
    <reaction evidence="7 9">
        <text>N-(5-phospho-beta-D-ribosyl)anthranilate + diphosphate = 5-phospho-alpha-D-ribose 1-diphosphate + anthranilate</text>
        <dbReference type="Rhea" id="RHEA:11768"/>
        <dbReference type="ChEBI" id="CHEBI:16567"/>
        <dbReference type="ChEBI" id="CHEBI:18277"/>
        <dbReference type="ChEBI" id="CHEBI:33019"/>
        <dbReference type="ChEBI" id="CHEBI:58017"/>
        <dbReference type="EC" id="2.4.2.18"/>
    </reaction>
</comment>
<evidence type="ECO:0000259" key="11">
    <source>
        <dbReference type="Pfam" id="PF02885"/>
    </source>
</evidence>
<comment type="caution">
    <text evidence="9">Lacks conserved residue(s) required for the propagation of feature annotation.</text>
</comment>
<dbReference type="AlphaFoldDB" id="A0A8J8MEL0"/>
<dbReference type="RefSeq" id="WP_212691274.1">
    <property type="nucleotide sequence ID" value="NZ_CP058561.1"/>
</dbReference>
<reference evidence="12 13" key="1">
    <citation type="submission" date="2020-07" db="EMBL/GenBank/DDBJ databases">
        <title>Vallitalea guaymasensis genome.</title>
        <authorList>
            <person name="Postec A."/>
        </authorList>
    </citation>
    <scope>NUCLEOTIDE SEQUENCE [LARGE SCALE GENOMIC DNA]</scope>
    <source>
        <strain evidence="12 13">Ra1766G1</strain>
    </source>
</reference>
<comment type="similarity">
    <text evidence="8">In the C-terminal section; belongs to the anthranilate phosphoribosyltransferase family.</text>
</comment>
<dbReference type="HAMAP" id="MF_00211">
    <property type="entry name" value="TrpD"/>
    <property type="match status" value="1"/>
</dbReference>
<evidence type="ECO:0000256" key="2">
    <source>
        <dbReference type="ARBA" id="ARBA00022605"/>
    </source>
</evidence>
<dbReference type="EC" id="2.4.2.18" evidence="9"/>
<dbReference type="Pfam" id="PF02885">
    <property type="entry name" value="Glycos_trans_3N"/>
    <property type="match status" value="1"/>
</dbReference>
<keyword evidence="3 9" id="KW-0328">Glycosyltransferase</keyword>
<comment type="similarity">
    <text evidence="9">Belongs to the anthranilate phosphoribosyltransferase family.</text>
</comment>
<dbReference type="FunFam" id="3.40.1030.10:FF:000002">
    <property type="entry name" value="Anthranilate phosphoribosyltransferase"/>
    <property type="match status" value="1"/>
</dbReference>
<feature type="binding site" evidence="9">
    <location>
        <position position="166"/>
    </location>
    <ligand>
        <name>anthranilate</name>
        <dbReference type="ChEBI" id="CHEBI:16567"/>
        <label>2</label>
    </ligand>
</feature>
<sequence length="338" mass="36564">MIRDAVNKVKSGFDLSESEMMDCVEKIMTGKVSNTLIASFLTAMTIKGESIEEITGGAKVLRRKAVPVNLNDLYTVDTCGTGGDGFSTYNISTASSLITAAAGITVVKHGNRSVSSNCGSADVLEALGINIDLTPEQSESMVRDIGICFLFAPKYHQTMKHVAPVRRELGFRTIFNILGPLANPAKAKAQIVGVYDENMMDKIAHVLSNLGVERALVVHGKDGLDELTITCDSKVTELNNKSIKTYEINPGMYGIEKAKIQDITGGTAQENAEIIRKLLDCEKGAKRDILILNAGAAIYVAGKADSFEKGINMAEEIIDSGKARLKLEEFIRYSNSFK</sequence>
<dbReference type="InterPro" id="IPR036320">
    <property type="entry name" value="Glycosyl_Trfase_fam3_N_dom_sf"/>
</dbReference>
<evidence type="ECO:0000313" key="13">
    <source>
        <dbReference type="Proteomes" id="UP000677305"/>
    </source>
</evidence>
<evidence type="ECO:0000256" key="6">
    <source>
        <dbReference type="ARBA" id="ARBA00023141"/>
    </source>
</evidence>
<comment type="cofactor">
    <cofactor evidence="9">
        <name>Mg(2+)</name>
        <dbReference type="ChEBI" id="CHEBI:18420"/>
    </cofactor>
    <text evidence="9">Binds 2 magnesium ions per monomer.</text>
</comment>
<dbReference type="SUPFAM" id="SSF47648">
    <property type="entry name" value="Nucleoside phosphorylase/phosphoribosyltransferase N-terminal domain"/>
    <property type="match status" value="1"/>
</dbReference>
<evidence type="ECO:0000256" key="4">
    <source>
        <dbReference type="ARBA" id="ARBA00022679"/>
    </source>
</evidence>
<dbReference type="SUPFAM" id="SSF52418">
    <property type="entry name" value="Nucleoside phosphorylase/phosphoribosyltransferase catalytic domain"/>
    <property type="match status" value="1"/>
</dbReference>
<comment type="subunit">
    <text evidence="9">Homodimer.</text>
</comment>
<evidence type="ECO:0000256" key="1">
    <source>
        <dbReference type="ARBA" id="ARBA00004907"/>
    </source>
</evidence>
<feature type="binding site" evidence="9">
    <location>
        <begin position="83"/>
        <end position="84"/>
    </location>
    <ligand>
        <name>5-phospho-alpha-D-ribose 1-diphosphate</name>
        <dbReference type="ChEBI" id="CHEBI:58017"/>
    </ligand>
</feature>
<comment type="pathway">
    <text evidence="1 9">Amino-acid biosynthesis; L-tryptophan biosynthesis; L-tryptophan from chorismate: step 2/5.</text>
</comment>
<feature type="binding site" evidence="9">
    <location>
        <position position="226"/>
    </location>
    <ligand>
        <name>Mg(2+)</name>
        <dbReference type="ChEBI" id="CHEBI:18420"/>
        <label>1</label>
    </ligand>
</feature>
<name>A0A8J8MEL0_9FIRM</name>
<dbReference type="UniPathway" id="UPA00035">
    <property type="reaction ID" value="UER00041"/>
</dbReference>
<feature type="binding site" evidence="9">
    <location>
        <position position="120"/>
    </location>
    <ligand>
        <name>5-phospho-alpha-D-ribose 1-diphosphate</name>
        <dbReference type="ChEBI" id="CHEBI:58017"/>
    </ligand>
</feature>
<keyword evidence="9" id="KW-0479">Metal-binding</keyword>
<organism evidence="12 13">
    <name type="scientific">Vallitalea guaymasensis</name>
    <dbReference type="NCBI Taxonomy" id="1185412"/>
    <lineage>
        <taxon>Bacteria</taxon>
        <taxon>Bacillati</taxon>
        <taxon>Bacillota</taxon>
        <taxon>Clostridia</taxon>
        <taxon>Lachnospirales</taxon>
        <taxon>Vallitaleaceae</taxon>
        <taxon>Vallitalea</taxon>
    </lineage>
</organism>
<proteinExistence type="inferred from homology"/>
<dbReference type="GO" id="GO:0000162">
    <property type="term" value="P:L-tryptophan biosynthetic process"/>
    <property type="evidence" value="ECO:0007669"/>
    <property type="project" value="UniProtKB-UniRule"/>
</dbReference>
<dbReference type="NCBIfam" id="TIGR01245">
    <property type="entry name" value="trpD"/>
    <property type="match status" value="1"/>
</dbReference>
<dbReference type="GO" id="GO:0004048">
    <property type="term" value="F:anthranilate phosphoribosyltransferase activity"/>
    <property type="evidence" value="ECO:0007669"/>
    <property type="project" value="UniProtKB-UniRule"/>
</dbReference>
<dbReference type="InterPro" id="IPR035902">
    <property type="entry name" value="Nuc_phospho_transferase"/>
</dbReference>
<feature type="domain" description="Glycosyl transferase family 3" evidence="10">
    <location>
        <begin position="75"/>
        <end position="323"/>
    </location>
</feature>
<dbReference type="InterPro" id="IPR000312">
    <property type="entry name" value="Glycosyl_Trfase_fam3"/>
</dbReference>
<feature type="binding site" evidence="9">
    <location>
        <position position="92"/>
    </location>
    <ligand>
        <name>Mg(2+)</name>
        <dbReference type="ChEBI" id="CHEBI:18420"/>
        <label>1</label>
    </ligand>
</feature>
<feature type="binding site" evidence="9">
    <location>
        <begin position="90"/>
        <end position="93"/>
    </location>
    <ligand>
        <name>5-phospho-alpha-D-ribose 1-diphosphate</name>
        <dbReference type="ChEBI" id="CHEBI:58017"/>
    </ligand>
</feature>
<feature type="domain" description="Glycosyl transferase family 3 N-terminal" evidence="11">
    <location>
        <begin position="4"/>
        <end position="65"/>
    </location>
</feature>
<dbReference type="Gene3D" id="1.20.970.10">
    <property type="entry name" value="Transferase, Pyrimidine Nucleoside Phosphorylase, Chain C"/>
    <property type="match status" value="1"/>
</dbReference>
<dbReference type="InterPro" id="IPR017459">
    <property type="entry name" value="Glycosyl_Trfase_fam3_N_dom"/>
</dbReference>
<keyword evidence="13" id="KW-1185">Reference proteome</keyword>
<evidence type="ECO:0000256" key="8">
    <source>
        <dbReference type="ARBA" id="ARBA00061188"/>
    </source>
</evidence>
<feature type="binding site" evidence="9">
    <location>
        <begin position="108"/>
        <end position="116"/>
    </location>
    <ligand>
        <name>5-phospho-alpha-D-ribose 1-diphosphate</name>
        <dbReference type="ChEBI" id="CHEBI:58017"/>
    </ligand>
</feature>
<evidence type="ECO:0000259" key="10">
    <source>
        <dbReference type="Pfam" id="PF00591"/>
    </source>
</evidence>
<keyword evidence="2 9" id="KW-0028">Amino-acid biosynthesis</keyword>
<keyword evidence="4 9" id="KW-0808">Transferase</keyword>
<keyword evidence="6 9" id="KW-0057">Aromatic amino acid biosynthesis</keyword>
<dbReference type="Gene3D" id="3.40.1030.10">
    <property type="entry name" value="Nucleoside phosphorylase/phosphoribosyltransferase catalytic domain"/>
    <property type="match status" value="1"/>
</dbReference>
<dbReference type="KEGG" id="vgu:HYG85_20665"/>
<dbReference type="GO" id="GO:0005829">
    <property type="term" value="C:cytosol"/>
    <property type="evidence" value="ECO:0007669"/>
    <property type="project" value="TreeGrafter"/>
</dbReference>
<keyword evidence="9" id="KW-0460">Magnesium</keyword>
<dbReference type="Pfam" id="PF00591">
    <property type="entry name" value="Glycos_transf_3"/>
    <property type="match status" value="1"/>
</dbReference>
<evidence type="ECO:0000256" key="3">
    <source>
        <dbReference type="ARBA" id="ARBA00022676"/>
    </source>
</evidence>
<feature type="binding site" evidence="9">
    <location>
        <position position="226"/>
    </location>
    <ligand>
        <name>Mg(2+)</name>
        <dbReference type="ChEBI" id="CHEBI:18420"/>
        <label>2</label>
    </ligand>
</feature>
<evidence type="ECO:0000256" key="5">
    <source>
        <dbReference type="ARBA" id="ARBA00022822"/>
    </source>
</evidence>
<evidence type="ECO:0000256" key="9">
    <source>
        <dbReference type="HAMAP-Rule" id="MF_00211"/>
    </source>
</evidence>
<dbReference type="InterPro" id="IPR005940">
    <property type="entry name" value="Anthranilate_Pribosyl_Tfrase"/>
</dbReference>
<evidence type="ECO:0000256" key="7">
    <source>
        <dbReference type="ARBA" id="ARBA00052328"/>
    </source>
</evidence>
<feature type="binding site" evidence="9">
    <location>
        <position position="88"/>
    </location>
    <ligand>
        <name>5-phospho-alpha-D-ribose 1-diphosphate</name>
        <dbReference type="ChEBI" id="CHEBI:58017"/>
    </ligand>
</feature>
<dbReference type="PANTHER" id="PTHR43285">
    <property type="entry name" value="ANTHRANILATE PHOSPHORIBOSYLTRANSFERASE"/>
    <property type="match status" value="1"/>
</dbReference>
<feature type="binding site" evidence="9">
    <location>
        <position position="111"/>
    </location>
    <ligand>
        <name>anthranilate</name>
        <dbReference type="ChEBI" id="CHEBI:16567"/>
        <label>1</label>
    </ligand>
</feature>
<feature type="binding site" evidence="9">
    <location>
        <position position="80"/>
    </location>
    <ligand>
        <name>anthranilate</name>
        <dbReference type="ChEBI" id="CHEBI:16567"/>
        <label>1</label>
    </ligand>
</feature>
<dbReference type="PANTHER" id="PTHR43285:SF2">
    <property type="entry name" value="ANTHRANILATE PHOSPHORIBOSYLTRANSFERASE"/>
    <property type="match status" value="1"/>
</dbReference>
<dbReference type="Proteomes" id="UP000677305">
    <property type="component" value="Chromosome"/>
</dbReference>
<dbReference type="GO" id="GO:0000287">
    <property type="term" value="F:magnesium ion binding"/>
    <property type="evidence" value="ECO:0007669"/>
    <property type="project" value="UniProtKB-UniRule"/>
</dbReference>
<protein>
    <recommendedName>
        <fullName evidence="9">Anthranilate phosphoribosyltransferase</fullName>
        <ecNumber evidence="9">2.4.2.18</ecNumber>
    </recommendedName>
</protein>
<comment type="function">
    <text evidence="9">Catalyzes the transfer of the phosphoribosyl group of 5-phosphorylribose-1-pyrophosphate (PRPP) to anthranilate to yield N-(5'-phosphoribosyl)-anthranilate (PRA).</text>
</comment>
<feature type="binding site" evidence="9">
    <location>
        <position position="225"/>
    </location>
    <ligand>
        <name>Mg(2+)</name>
        <dbReference type="ChEBI" id="CHEBI:18420"/>
        <label>2</label>
    </ligand>
</feature>
<keyword evidence="5 9" id="KW-0822">Tryptophan biosynthesis</keyword>
<feature type="binding site" evidence="9">
    <location>
        <position position="80"/>
    </location>
    <ligand>
        <name>5-phospho-alpha-D-ribose 1-diphosphate</name>
        <dbReference type="ChEBI" id="CHEBI:58017"/>
    </ligand>
</feature>